<name>A0ABU1N833_9CAUL</name>
<dbReference type="PANTHER" id="PTHR22893">
    <property type="entry name" value="NADH OXIDOREDUCTASE-RELATED"/>
    <property type="match status" value="1"/>
</dbReference>
<accession>A0ABU1N833</accession>
<organism evidence="2 3">
    <name type="scientific">Caulobacter rhizosphaerae</name>
    <dbReference type="NCBI Taxonomy" id="2010972"/>
    <lineage>
        <taxon>Bacteria</taxon>
        <taxon>Pseudomonadati</taxon>
        <taxon>Pseudomonadota</taxon>
        <taxon>Alphaproteobacteria</taxon>
        <taxon>Caulobacterales</taxon>
        <taxon>Caulobacteraceae</taxon>
        <taxon>Caulobacter</taxon>
    </lineage>
</organism>
<dbReference type="Pfam" id="PF00724">
    <property type="entry name" value="Oxidored_FMN"/>
    <property type="match status" value="1"/>
</dbReference>
<feature type="domain" description="NADH:flavin oxidoreductase/NADH oxidase N-terminal" evidence="1">
    <location>
        <begin position="12"/>
        <end position="309"/>
    </location>
</feature>
<comment type="caution">
    <text evidence="2">The sequence shown here is derived from an EMBL/GenBank/DDBJ whole genome shotgun (WGS) entry which is preliminary data.</text>
</comment>
<dbReference type="RefSeq" id="WP_310035418.1">
    <property type="nucleotide sequence ID" value="NZ_JAVDRL010000022.1"/>
</dbReference>
<dbReference type="InterPro" id="IPR013785">
    <property type="entry name" value="Aldolase_TIM"/>
</dbReference>
<reference evidence="2 3" key="1">
    <citation type="submission" date="2023-07" db="EMBL/GenBank/DDBJ databases">
        <title>Sorghum-associated microbial communities from plants grown in Nebraska, USA.</title>
        <authorList>
            <person name="Schachtman D."/>
        </authorList>
    </citation>
    <scope>NUCLEOTIDE SEQUENCE [LARGE SCALE GENOMIC DNA]</scope>
    <source>
        <strain evidence="2 3">DS2154</strain>
    </source>
</reference>
<keyword evidence="3" id="KW-1185">Reference proteome</keyword>
<dbReference type="EMBL" id="JAVDRL010000022">
    <property type="protein sequence ID" value="MDR6534210.1"/>
    <property type="molecule type" value="Genomic_DNA"/>
</dbReference>
<dbReference type="InterPro" id="IPR001155">
    <property type="entry name" value="OxRdtase_FMN_N"/>
</dbReference>
<dbReference type="Gene3D" id="3.20.20.70">
    <property type="entry name" value="Aldolase class I"/>
    <property type="match status" value="1"/>
</dbReference>
<dbReference type="PANTHER" id="PTHR22893:SF55">
    <property type="entry name" value="OXIDOREDUCTASE-RELATED"/>
    <property type="match status" value="1"/>
</dbReference>
<dbReference type="InterPro" id="IPR045247">
    <property type="entry name" value="Oye-like"/>
</dbReference>
<evidence type="ECO:0000259" key="1">
    <source>
        <dbReference type="Pfam" id="PF00724"/>
    </source>
</evidence>
<evidence type="ECO:0000313" key="3">
    <source>
        <dbReference type="Proteomes" id="UP001262754"/>
    </source>
</evidence>
<evidence type="ECO:0000313" key="2">
    <source>
        <dbReference type="EMBL" id="MDR6534210.1"/>
    </source>
</evidence>
<proteinExistence type="predicted"/>
<dbReference type="CDD" id="cd04747">
    <property type="entry name" value="OYE_like_5_FMN"/>
    <property type="match status" value="1"/>
</dbReference>
<dbReference type="Proteomes" id="UP001262754">
    <property type="component" value="Unassembled WGS sequence"/>
</dbReference>
<dbReference type="SUPFAM" id="SSF51395">
    <property type="entry name" value="FMN-linked oxidoreductases"/>
    <property type="match status" value="1"/>
</dbReference>
<protein>
    <submittedName>
        <fullName evidence="2">2,4-dienoyl-CoA reductase-like NADH-dependent reductase (Old Yellow Enzyme family)</fullName>
    </submittedName>
</protein>
<gene>
    <name evidence="2" type="ORF">J2800_004981</name>
</gene>
<sequence>MTAGSGDEQSPLFQPLAVGPLTLKNRVVMAPMSRYFCPDEIPHDDVVQYYARRARGGVGLIVTEATYIGHPSAHSYENVPRFYGEASLAGWKRVVEAVHAEGGRIMPQLWHTGSFREIGMAPDREVPGFGPSENLNAFENTTHLTKPMSETDIADVIDAYAVAAANAQALGFDGVELHAAHGYLIDTFFWHETNRRNDPWGGPTLAARARFGVEVVKAIRRKVGPDFPLSFRWSQFKQQDYRARLAQTPRELETLLGPLSDAGVTIFHASTRRFWEAGFRDLSEKTLAGWTREITGKPVIAVGSVGLAGVASTAKTAPGQVNSATVSFADAALDGVERVEALMAAGEFDLIAVGRALLADPDWTDKVREGRLDERIPFEKELLASLY</sequence>